<dbReference type="STRING" id="546271.Selsp_0339"/>
<dbReference type="OrthoDB" id="1667137at2"/>
<dbReference type="SUPFAM" id="SSF53649">
    <property type="entry name" value="Alkaline phosphatase-like"/>
    <property type="match status" value="1"/>
</dbReference>
<name>C9LY04_SELS3</name>
<dbReference type="EMBL" id="ACKP02000050">
    <property type="protein sequence ID" value="EEX76198.1"/>
    <property type="molecule type" value="Genomic_DNA"/>
</dbReference>
<keyword evidence="7" id="KW-1185">Reference proteome</keyword>
<dbReference type="InterPro" id="IPR000917">
    <property type="entry name" value="Sulfatase_N"/>
</dbReference>
<evidence type="ECO:0000313" key="4">
    <source>
        <dbReference type="EMBL" id="AEB99312.1"/>
    </source>
</evidence>
<dbReference type="InterPro" id="IPR017850">
    <property type="entry name" value="Alkaline_phosphatase_core_sf"/>
</dbReference>
<dbReference type="eggNOG" id="COG3119">
    <property type="taxonomic scope" value="Bacteria"/>
</dbReference>
<reference evidence="5 6" key="1">
    <citation type="submission" date="2009-09" db="EMBL/GenBank/DDBJ databases">
        <authorList>
            <person name="Weinstock G."/>
            <person name="Sodergren E."/>
            <person name="Clifton S."/>
            <person name="Fulton L."/>
            <person name="Fulton B."/>
            <person name="Courtney L."/>
            <person name="Fronick C."/>
            <person name="Harrison M."/>
            <person name="Strong C."/>
            <person name="Farmer C."/>
            <person name="Delahaunty K."/>
            <person name="Markovic C."/>
            <person name="Hall O."/>
            <person name="Minx P."/>
            <person name="Tomlinson C."/>
            <person name="Mitreva M."/>
            <person name="Nelson J."/>
            <person name="Hou S."/>
            <person name="Wollam A."/>
            <person name="Pepin K.H."/>
            <person name="Johnson M."/>
            <person name="Bhonagiri V."/>
            <person name="Nash W.E."/>
            <person name="Warren W."/>
            <person name="Chinwalla A."/>
            <person name="Mardis E.R."/>
            <person name="Wilson R.K."/>
        </authorList>
    </citation>
    <scope>NUCLEOTIDE SEQUENCE [LARGE SCALE GENOMIC DNA]</scope>
    <source>
        <strain evidence="5">ATCC 35185</strain>
        <strain evidence="6">ATCC 35185 / DSM 20758 / VPI D19B-28</strain>
    </source>
</reference>
<accession>C9LY04</accession>
<proteinExistence type="predicted"/>
<dbReference type="Proteomes" id="UP000003505">
    <property type="component" value="Unassembled WGS sequence"/>
</dbReference>
<evidence type="ECO:0000313" key="5">
    <source>
        <dbReference type="EMBL" id="EEX76198.1"/>
    </source>
</evidence>
<dbReference type="PANTHER" id="PTHR45953">
    <property type="entry name" value="IDURONATE 2-SULFATASE"/>
    <property type="match status" value="1"/>
</dbReference>
<dbReference type="Gene3D" id="3.40.720.10">
    <property type="entry name" value="Alkaline Phosphatase, subunit A"/>
    <property type="match status" value="1"/>
</dbReference>
<dbReference type="Pfam" id="PF00884">
    <property type="entry name" value="Sulfatase"/>
    <property type="match status" value="1"/>
</dbReference>
<dbReference type="GO" id="GO:0046872">
    <property type="term" value="F:metal ion binding"/>
    <property type="evidence" value="ECO:0007669"/>
    <property type="project" value="UniProtKB-KW"/>
</dbReference>
<dbReference type="HOGENOM" id="CLU_016687_0_0_9"/>
<gene>
    <name evidence="4" type="ordered locus">Selsp_0339</name>
    <name evidence="5" type="ORF">SELSPUOL_02363</name>
</gene>
<evidence type="ECO:0000256" key="1">
    <source>
        <dbReference type="ARBA" id="ARBA00022723"/>
    </source>
</evidence>
<dbReference type="EMBL" id="CP002637">
    <property type="protein sequence ID" value="AEB99312.1"/>
    <property type="molecule type" value="Genomic_DNA"/>
</dbReference>
<dbReference type="GO" id="GO:0005737">
    <property type="term" value="C:cytoplasm"/>
    <property type="evidence" value="ECO:0007669"/>
    <property type="project" value="TreeGrafter"/>
</dbReference>
<dbReference type="AlphaFoldDB" id="C9LY04"/>
<evidence type="ECO:0000259" key="3">
    <source>
        <dbReference type="Pfam" id="PF00884"/>
    </source>
</evidence>
<dbReference type="GO" id="GO:0008484">
    <property type="term" value="F:sulfuric ester hydrolase activity"/>
    <property type="evidence" value="ECO:0007669"/>
    <property type="project" value="TreeGrafter"/>
</dbReference>
<dbReference type="PANTHER" id="PTHR45953:SF1">
    <property type="entry name" value="IDURONATE 2-SULFATASE"/>
    <property type="match status" value="1"/>
</dbReference>
<organism evidence="5 6">
    <name type="scientific">Selenomonas sputigena (strain ATCC 35185 / DSM 20758 / CCUG 44933 / VPI D19B-28)</name>
    <dbReference type="NCBI Taxonomy" id="546271"/>
    <lineage>
        <taxon>Bacteria</taxon>
        <taxon>Bacillati</taxon>
        <taxon>Bacillota</taxon>
        <taxon>Negativicutes</taxon>
        <taxon>Selenomonadales</taxon>
        <taxon>Selenomonadaceae</taxon>
        <taxon>Selenomonas</taxon>
    </lineage>
</organism>
<evidence type="ECO:0000313" key="7">
    <source>
        <dbReference type="Proteomes" id="UP000011124"/>
    </source>
</evidence>
<dbReference type="Proteomes" id="UP000011124">
    <property type="component" value="Chromosome"/>
</dbReference>
<dbReference type="KEGG" id="ssg:Selsp_0339"/>
<protein>
    <submittedName>
        <fullName evidence="4 5">Sulfatase</fullName>
        <ecNumber evidence="5">3.1.6.-</ecNumber>
    </submittedName>
</protein>
<keyword evidence="1" id="KW-0479">Metal-binding</keyword>
<feature type="domain" description="Sulfatase N-terminal" evidence="3">
    <location>
        <begin position="318"/>
        <end position="598"/>
    </location>
</feature>
<evidence type="ECO:0000256" key="2">
    <source>
        <dbReference type="ARBA" id="ARBA00022801"/>
    </source>
</evidence>
<keyword evidence="2 5" id="KW-0378">Hydrolase</keyword>
<evidence type="ECO:0000313" key="6">
    <source>
        <dbReference type="Proteomes" id="UP000003505"/>
    </source>
</evidence>
<dbReference type="EC" id="3.1.6.-" evidence="5"/>
<sequence>MTGTESILSCEAEGKKESMQEQENLGWDTGEEDALGLWLREAVREGAYTEEYCTKLEAYDKVTKNRAAVFYFTARLAFALGEMEEAHRLAHEAYRRRKISHKIWQILFEIADALGLDEEAIFFKALCQKNMELDVPLPIFQEARWQDAFFCGMLDVQLAPFRFDFVERADGSRNLDLVSAHGQFLLNEGHEAERRRYYCGIYNAEDLFHVRARRLDLLKRSDGSVVDDYCGMVFDVMKARRAEGSVEVAEECILPVAVTQEEQRIDVADVRTEGSILSGRGEFRFLRLEGGTKVSSAEPFIVAAPILPGHSPKRKKLVLNLLLDGLSWQAMRARDFRSVPNLMRFFSDGVIFNNNYCVAEYTFVSLGTIETGMMPHRSQVVWDKPMFAIDKDIKTLSEQMKDLGYYCVNVMGDGRGIYDGVTRGFDRLIVNPYLAQPAYDGVARTIAHLEAFDECDNYVFLHVGDAHSTPATIAPLALKTQTHIPWQHTRVMPGDDVSVRLPYNDVYGYDNPHRIEMMDRELGRLFDYIEEHYAPDEYIVCAYSDHGSSVYSEDAWYFSETQGGAALMLRGAGVQHRGTVEELSSCLDIYPIMEKLAGFSAPAGQLDGVLPRALGGEGRSYCISNSIYPEQTYKLSIRTQEYEFRMETERPTHHDGTVDLSRFTAHIYTRDALHREVFDAALMEEFLQLAREHTASFHEKWEEDCGC</sequence>
<reference evidence="4 7" key="2">
    <citation type="submission" date="2011-04" db="EMBL/GenBank/DDBJ databases">
        <title>The complete genome of Selenomonas sputigena DSM 20758.</title>
        <authorList>
            <consortium name="US DOE Joint Genome Institute (JGI-PGF)"/>
            <person name="Lucas S."/>
            <person name="Copeland A."/>
            <person name="Lapidus A."/>
            <person name="Bruce D."/>
            <person name="Goodwin L."/>
            <person name="Pitluck S."/>
            <person name="Peters L."/>
            <person name="Kyrpides N."/>
            <person name="Mavromatis K."/>
            <person name="Ivanova N."/>
            <person name="Ovchinnikova G."/>
            <person name="Teshima H."/>
            <person name="Detter J.C."/>
            <person name="Tapia R."/>
            <person name="Han C."/>
            <person name="Land M."/>
            <person name="Hauser L."/>
            <person name="Markowitz V."/>
            <person name="Cheng J.-F."/>
            <person name="Hugenholtz P."/>
            <person name="Woyke T."/>
            <person name="Wu D."/>
            <person name="Gronow S."/>
            <person name="Wellnitz S."/>
            <person name="Schneider S."/>
            <person name="Klenk H.-P."/>
            <person name="Eisen J.A."/>
        </authorList>
    </citation>
    <scope>NUCLEOTIDE SEQUENCE [LARGE SCALE GENOMIC DNA]</scope>
    <source>
        <strain evidence="4">ATCC 35185</strain>
        <strain evidence="7">ATCC 35185 / DSM 20758 / VPI D19B-28</strain>
    </source>
</reference>